<keyword evidence="2" id="KW-1185">Reference proteome</keyword>
<evidence type="ECO:0000313" key="1">
    <source>
        <dbReference type="EMBL" id="SJZ98524.1"/>
    </source>
</evidence>
<evidence type="ECO:0000313" key="2">
    <source>
        <dbReference type="Proteomes" id="UP000190135"/>
    </source>
</evidence>
<gene>
    <name evidence="1" type="ORF">SAMN05428963_104336</name>
</gene>
<organism evidence="1 2">
    <name type="scientific">Consotaella salsifontis</name>
    <dbReference type="NCBI Taxonomy" id="1365950"/>
    <lineage>
        <taxon>Bacteria</taxon>
        <taxon>Pseudomonadati</taxon>
        <taxon>Pseudomonadota</taxon>
        <taxon>Alphaproteobacteria</taxon>
        <taxon>Hyphomicrobiales</taxon>
        <taxon>Aurantimonadaceae</taxon>
        <taxon>Consotaella</taxon>
    </lineage>
</organism>
<proteinExistence type="predicted"/>
<dbReference type="Gene3D" id="1.10.10.10">
    <property type="entry name" value="Winged helix-like DNA-binding domain superfamily/Winged helix DNA-binding domain"/>
    <property type="match status" value="1"/>
</dbReference>
<dbReference type="AlphaFoldDB" id="A0A1T4Q4D0"/>
<name>A0A1T4Q4D0_9HYPH</name>
<protein>
    <submittedName>
        <fullName evidence="1">Predicted transcriptional regulator</fullName>
    </submittedName>
</protein>
<dbReference type="InterPro" id="IPR036390">
    <property type="entry name" value="WH_DNA-bd_sf"/>
</dbReference>
<dbReference type="EMBL" id="FUXL01000004">
    <property type="protein sequence ID" value="SJZ98524.1"/>
    <property type="molecule type" value="Genomic_DNA"/>
</dbReference>
<reference evidence="1 2" key="1">
    <citation type="submission" date="2017-02" db="EMBL/GenBank/DDBJ databases">
        <authorList>
            <person name="Peterson S.W."/>
        </authorList>
    </citation>
    <scope>NUCLEOTIDE SEQUENCE [LARGE SCALE GENOMIC DNA]</scope>
    <source>
        <strain evidence="1 2">USBA 369</strain>
    </source>
</reference>
<dbReference type="SUPFAM" id="SSF46785">
    <property type="entry name" value="Winged helix' DNA-binding domain"/>
    <property type="match status" value="1"/>
</dbReference>
<dbReference type="OrthoDB" id="8449527at2"/>
<dbReference type="Pfam" id="PF25212">
    <property type="entry name" value="HVO_A0114"/>
    <property type="match status" value="1"/>
</dbReference>
<dbReference type="RefSeq" id="WP_078707848.1">
    <property type="nucleotide sequence ID" value="NZ_FUXL01000004.1"/>
</dbReference>
<dbReference type="Proteomes" id="UP000190135">
    <property type="component" value="Unassembled WGS sequence"/>
</dbReference>
<dbReference type="InterPro" id="IPR036388">
    <property type="entry name" value="WH-like_DNA-bd_sf"/>
</dbReference>
<accession>A0A1T4Q4D0</accession>
<sequence length="132" mass="14548">MTTLKVGIADYEEMKARTMRIARGEEKPAASDPKVWFTSTESFAKVLSAGNRELLRIIAEKAPASLEELAEITGRAASNLSRTLKTMETYGLVRFERGHGRKLAPRVVHDRVELALPLIGRIETRKAAGGGR</sequence>
<dbReference type="STRING" id="1365950.SAMN05428963_104336"/>